<protein>
    <submittedName>
        <fullName evidence="1">Uncharacterized protein</fullName>
    </submittedName>
</protein>
<organism evidence="1 2">
    <name type="scientific">Coniosporium uncinatum</name>
    <dbReference type="NCBI Taxonomy" id="93489"/>
    <lineage>
        <taxon>Eukaryota</taxon>
        <taxon>Fungi</taxon>
        <taxon>Dikarya</taxon>
        <taxon>Ascomycota</taxon>
        <taxon>Pezizomycotina</taxon>
        <taxon>Dothideomycetes</taxon>
        <taxon>Dothideomycetes incertae sedis</taxon>
        <taxon>Coniosporium</taxon>
    </lineage>
</organism>
<comment type="caution">
    <text evidence="1">The sequence shown here is derived from an EMBL/GenBank/DDBJ whole genome shotgun (WGS) entry which is preliminary data.</text>
</comment>
<proteinExistence type="predicted"/>
<reference evidence="1" key="1">
    <citation type="submission" date="2024-09" db="EMBL/GenBank/DDBJ databases">
        <title>Black Yeasts Isolated from many extreme environments.</title>
        <authorList>
            <person name="Coleine C."/>
            <person name="Stajich J.E."/>
            <person name="Selbmann L."/>
        </authorList>
    </citation>
    <scope>NUCLEOTIDE SEQUENCE</scope>
    <source>
        <strain evidence="1">CCFEE 5737</strain>
    </source>
</reference>
<keyword evidence="2" id="KW-1185">Reference proteome</keyword>
<dbReference type="EMBL" id="JAWDJW010000002">
    <property type="protein sequence ID" value="KAK3082283.1"/>
    <property type="molecule type" value="Genomic_DNA"/>
</dbReference>
<dbReference type="Proteomes" id="UP001186974">
    <property type="component" value="Unassembled WGS sequence"/>
</dbReference>
<name>A0ACC3DZW0_9PEZI</name>
<accession>A0ACC3DZW0</accession>
<sequence>MDLPNLDEMQAEVDDDQAMLLMKRAVVDQMKDADDRMKAAAQAWQNLRTGVPQPAVREPRATQLPDHENVAGGHVVQPQQSRRAVTDGRRAAEEGPTSSGKISRPSGVKEENVHLSEYPTMVSRAGGENFVELKCHFCKGNASKNTGQFLQGLRGFMHHINLKHLAAAKRAGVNIITKQCVLEHAAVRNIDAAMVERYLRGEPLGVPKETAASIEKIAAYGSVGGYPTIISLPNDSLVELRCSLCGCNARPIRNTAVHFRGMPAFQSHLHQIHKWVSPGRPISWREWVLELCNYRVLTAAEVDMVKARQLDPPALVTSRMPPSMNGVQRESASTAKATRVASDRVSPGLTDDSADFDGYSFAANSDFLPETSVNSRKRRASGNSLRNPKKPPRATCRRATRFDDSGVGMTDGFLDGDLNRETITTANTLPGNRVTPQLQPDSSTSSTDAPGTSLILSDGSSLHDYCPCLVLGHPCQNITCNKLEPQGVAARTCTDITKSGRCPDVSCGHGRDHLEARKRMAVEHLRQNHDHDAV</sequence>
<gene>
    <name evidence="1" type="ORF">LTS18_007839</name>
</gene>
<evidence type="ECO:0000313" key="1">
    <source>
        <dbReference type="EMBL" id="KAK3082283.1"/>
    </source>
</evidence>
<evidence type="ECO:0000313" key="2">
    <source>
        <dbReference type="Proteomes" id="UP001186974"/>
    </source>
</evidence>